<reference evidence="7 8" key="1">
    <citation type="submission" date="2019-06" db="EMBL/GenBank/DDBJ databases">
        <title>Whole genome sequence for Cellvibrionaceae sp. R142.</title>
        <authorList>
            <person name="Wang G."/>
        </authorList>
    </citation>
    <scope>NUCLEOTIDE SEQUENCE [LARGE SCALE GENOMIC DNA]</scope>
    <source>
        <strain evidence="7 8">R142</strain>
    </source>
</reference>
<organism evidence="7 8">
    <name type="scientific">Exilibacterium tricleocarpae</name>
    <dbReference type="NCBI Taxonomy" id="2591008"/>
    <lineage>
        <taxon>Bacteria</taxon>
        <taxon>Pseudomonadati</taxon>
        <taxon>Pseudomonadota</taxon>
        <taxon>Gammaproteobacteria</taxon>
        <taxon>Cellvibrionales</taxon>
        <taxon>Cellvibrionaceae</taxon>
        <taxon>Exilibacterium</taxon>
    </lineage>
</organism>
<dbReference type="PIRSF" id="PIRSF019543">
    <property type="entry name" value="Clavaminate_syn"/>
    <property type="match status" value="1"/>
</dbReference>
<keyword evidence="3" id="KW-0560">Oxidoreductase</keyword>
<evidence type="ECO:0000313" key="7">
    <source>
        <dbReference type="EMBL" id="TQV85754.1"/>
    </source>
</evidence>
<dbReference type="SUPFAM" id="SSF51197">
    <property type="entry name" value="Clavaminate synthase-like"/>
    <property type="match status" value="1"/>
</dbReference>
<dbReference type="InterPro" id="IPR014503">
    <property type="entry name" value="Clavaminate_syn-like"/>
</dbReference>
<evidence type="ECO:0000256" key="4">
    <source>
        <dbReference type="ARBA" id="ARBA00023004"/>
    </source>
</evidence>
<dbReference type="NCBIfam" id="NF041363">
    <property type="entry name" value="GntD_guanitoxin"/>
    <property type="match status" value="1"/>
</dbReference>
<evidence type="ECO:0000256" key="1">
    <source>
        <dbReference type="ARBA" id="ARBA00008425"/>
    </source>
</evidence>
<protein>
    <submittedName>
        <fullName evidence="7">Arginine beta-hydroxylase, Fe(II)/alpha-ketoglutarate-dependent</fullName>
    </submittedName>
</protein>
<dbReference type="Proteomes" id="UP000319732">
    <property type="component" value="Unassembled WGS sequence"/>
</dbReference>
<feature type="binding site" evidence="5">
    <location>
        <position position="149"/>
    </location>
    <ligand>
        <name>Fe cation</name>
        <dbReference type="ChEBI" id="CHEBI:24875"/>
    </ligand>
</feature>
<name>A0A545U8F7_9GAMM</name>
<sequence>MSENTFVTSDEEWDKIHTLIKFYFDDFKDFNSVDFLKNLPAVAYQLPARLVKFLNDFKYDVSPSGYCIVSNLKIDDKTLGSTPPHWQLPTNNDTCEEIVVAMCLISTILGDIFGWLTQQDGRMVHDVLPIRNLEQEQLGCGSKEKLWWHTEDAFHELRGDYLMLMCLRNHRAVPTIVSRPDYSKLTTSQLDRLFEKHYTIRPDNSHKIENESESRALMRKSGILGDVSAAYREVVQRDTQPEKIAVLFGDRDDPYLRIDPYFMGEPENAEAGDALHTLIDLIDNAIVEVPLKQGECLILDNYKVVHGRPGFGASYDGTDRWLKRINITRDIRKCHQVLQVAQPRIIY</sequence>
<dbReference type="AlphaFoldDB" id="A0A545U8F7"/>
<comment type="similarity">
    <text evidence="1">Belongs to the clavaminate synthase family.</text>
</comment>
<dbReference type="Gene3D" id="3.60.130.10">
    <property type="entry name" value="Clavaminate synthase-like"/>
    <property type="match status" value="1"/>
</dbReference>
<evidence type="ECO:0000313" key="8">
    <source>
        <dbReference type="Proteomes" id="UP000319732"/>
    </source>
</evidence>
<keyword evidence="8" id="KW-1185">Reference proteome</keyword>
<dbReference type="OrthoDB" id="480112at2"/>
<comment type="caution">
    <text evidence="7">The sequence shown here is derived from an EMBL/GenBank/DDBJ whole genome shotgun (WGS) entry which is preliminary data.</text>
</comment>
<dbReference type="EMBL" id="VHSG01000003">
    <property type="protein sequence ID" value="TQV85754.1"/>
    <property type="molecule type" value="Genomic_DNA"/>
</dbReference>
<dbReference type="GO" id="GO:0005506">
    <property type="term" value="F:iron ion binding"/>
    <property type="evidence" value="ECO:0007669"/>
    <property type="project" value="InterPro"/>
</dbReference>
<feature type="domain" description="TauD/TfdA-like" evidence="6">
    <location>
        <begin position="233"/>
        <end position="325"/>
    </location>
</feature>
<dbReference type="RefSeq" id="WP_142902605.1">
    <property type="nucleotide sequence ID" value="NZ_ML660087.1"/>
</dbReference>
<keyword evidence="4 5" id="KW-0408">Iron</keyword>
<evidence type="ECO:0000259" key="6">
    <source>
        <dbReference type="Pfam" id="PF02668"/>
    </source>
</evidence>
<dbReference type="GO" id="GO:0016706">
    <property type="term" value="F:2-oxoglutarate-dependent dioxygenase activity"/>
    <property type="evidence" value="ECO:0007669"/>
    <property type="project" value="UniProtKB-ARBA"/>
</dbReference>
<dbReference type="Pfam" id="PF02668">
    <property type="entry name" value="TauD"/>
    <property type="match status" value="1"/>
</dbReference>
<keyword evidence="2 5" id="KW-0479">Metal-binding</keyword>
<evidence type="ECO:0000256" key="3">
    <source>
        <dbReference type="ARBA" id="ARBA00023002"/>
    </source>
</evidence>
<gene>
    <name evidence="7" type="ORF">FKG94_02615</name>
</gene>
<dbReference type="InterPro" id="IPR003819">
    <property type="entry name" value="TauD/TfdA-like"/>
</dbReference>
<evidence type="ECO:0000256" key="5">
    <source>
        <dbReference type="PIRSR" id="PIRSR019543-2"/>
    </source>
</evidence>
<evidence type="ECO:0000256" key="2">
    <source>
        <dbReference type="ARBA" id="ARBA00022723"/>
    </source>
</evidence>
<feature type="binding site" evidence="5">
    <location>
        <position position="151"/>
    </location>
    <ligand>
        <name>Fe cation</name>
        <dbReference type="ChEBI" id="CHEBI:24875"/>
    </ligand>
</feature>
<dbReference type="InterPro" id="IPR042098">
    <property type="entry name" value="TauD-like_sf"/>
</dbReference>
<accession>A0A545U8F7</accession>
<proteinExistence type="inferred from homology"/>
<dbReference type="InterPro" id="IPR053447">
    <property type="entry name" value="Alpha-KG_dependent_hydroxylase"/>
</dbReference>